<organism evidence="1 2">
    <name type="scientific">Meloidogyne incognita</name>
    <name type="common">Southern root-knot nematode worm</name>
    <name type="synonym">Oxyuris incognita</name>
    <dbReference type="NCBI Taxonomy" id="6306"/>
    <lineage>
        <taxon>Eukaryota</taxon>
        <taxon>Metazoa</taxon>
        <taxon>Ecdysozoa</taxon>
        <taxon>Nematoda</taxon>
        <taxon>Chromadorea</taxon>
        <taxon>Rhabditida</taxon>
        <taxon>Tylenchina</taxon>
        <taxon>Tylenchomorpha</taxon>
        <taxon>Tylenchoidea</taxon>
        <taxon>Meloidogynidae</taxon>
        <taxon>Meloidogyninae</taxon>
        <taxon>Meloidogyne</taxon>
        <taxon>Meloidogyne incognita group</taxon>
    </lineage>
</organism>
<dbReference type="WBParaSite" id="Minc3s02142g28524">
    <property type="protein sequence ID" value="Minc3s02142g28524"/>
    <property type="gene ID" value="Minc3s02142g28524"/>
</dbReference>
<name>A0A914MPA7_MELIC</name>
<protein>
    <submittedName>
        <fullName evidence="2">Uncharacterized protein</fullName>
    </submittedName>
</protein>
<accession>A0A914MPA7</accession>
<proteinExistence type="predicted"/>
<dbReference type="Proteomes" id="UP000887563">
    <property type="component" value="Unplaced"/>
</dbReference>
<dbReference type="AlphaFoldDB" id="A0A914MPA7"/>
<reference evidence="2" key="1">
    <citation type="submission" date="2022-11" db="UniProtKB">
        <authorList>
            <consortium name="WormBaseParasite"/>
        </authorList>
    </citation>
    <scope>IDENTIFICATION</scope>
</reference>
<keyword evidence="1" id="KW-1185">Reference proteome</keyword>
<evidence type="ECO:0000313" key="2">
    <source>
        <dbReference type="WBParaSite" id="Minc3s02142g28524"/>
    </source>
</evidence>
<evidence type="ECO:0000313" key="1">
    <source>
        <dbReference type="Proteomes" id="UP000887563"/>
    </source>
</evidence>
<sequence length="61" mass="7150">MDSVTTHMIKLDRQECNQILEAFNPKLKILLMMRKLNLMKKETIQNKIEKRGYTVVSALAE</sequence>